<dbReference type="Pfam" id="PF00903">
    <property type="entry name" value="Glyoxalase"/>
    <property type="match status" value="1"/>
</dbReference>
<protein>
    <recommendedName>
        <fullName evidence="1">VOC domain-containing protein</fullName>
    </recommendedName>
</protein>
<keyword evidence="3" id="KW-1185">Reference proteome</keyword>
<organism evidence="2 3">
    <name type="scientific">Treponema bryantii</name>
    <dbReference type="NCBI Taxonomy" id="163"/>
    <lineage>
        <taxon>Bacteria</taxon>
        <taxon>Pseudomonadati</taxon>
        <taxon>Spirochaetota</taxon>
        <taxon>Spirochaetia</taxon>
        <taxon>Spirochaetales</taxon>
        <taxon>Treponemataceae</taxon>
        <taxon>Treponema</taxon>
    </lineage>
</organism>
<accession>A0A1H9HLJ1</accession>
<evidence type="ECO:0000313" key="3">
    <source>
        <dbReference type="Proteomes" id="UP000182360"/>
    </source>
</evidence>
<reference evidence="2 3" key="1">
    <citation type="submission" date="2016-10" db="EMBL/GenBank/DDBJ databases">
        <authorList>
            <person name="de Groot N.N."/>
        </authorList>
    </citation>
    <scope>NUCLEOTIDE SEQUENCE [LARGE SCALE GENOMIC DNA]</scope>
    <source>
        <strain evidence="2 3">B25</strain>
    </source>
</reference>
<feature type="domain" description="VOC" evidence="1">
    <location>
        <begin position="4"/>
        <end position="114"/>
    </location>
</feature>
<dbReference type="RefSeq" id="WP_074644399.1">
    <property type="nucleotide sequence ID" value="NZ_FOFU01000007.1"/>
</dbReference>
<dbReference type="EMBL" id="FOFU01000007">
    <property type="protein sequence ID" value="SEQ63193.1"/>
    <property type="molecule type" value="Genomic_DNA"/>
</dbReference>
<dbReference type="Gene3D" id="3.10.180.10">
    <property type="entry name" value="2,3-Dihydroxybiphenyl 1,2-Dioxygenase, domain 1"/>
    <property type="match status" value="1"/>
</dbReference>
<name>A0A1H9HLJ1_9SPIR</name>
<evidence type="ECO:0000259" key="1">
    <source>
        <dbReference type="PROSITE" id="PS51819"/>
    </source>
</evidence>
<gene>
    <name evidence="2" type="ORF">SAMN04487977_10759</name>
</gene>
<sequence length="117" mass="13634">MTCHIDSLYIIVDDLERAIAFYEDFFEQKILNKSELGGYFDINGFRFHLFAYKKVSESHTYGSNCLPSICFASLEEMKRKISDKEICFPLTKISKNWVAEFVDSEGNHIEVYTPVKK</sequence>
<dbReference type="Proteomes" id="UP000182360">
    <property type="component" value="Unassembled WGS sequence"/>
</dbReference>
<dbReference type="InterPro" id="IPR004360">
    <property type="entry name" value="Glyas_Fos-R_dOase_dom"/>
</dbReference>
<dbReference type="InterPro" id="IPR029068">
    <property type="entry name" value="Glyas_Bleomycin-R_OHBP_Dase"/>
</dbReference>
<dbReference type="OrthoDB" id="262125at2"/>
<dbReference type="InterPro" id="IPR037523">
    <property type="entry name" value="VOC_core"/>
</dbReference>
<dbReference type="PROSITE" id="PS51819">
    <property type="entry name" value="VOC"/>
    <property type="match status" value="1"/>
</dbReference>
<evidence type="ECO:0000313" key="2">
    <source>
        <dbReference type="EMBL" id="SEQ63193.1"/>
    </source>
</evidence>
<dbReference type="AlphaFoldDB" id="A0A1H9HLJ1"/>
<dbReference type="SUPFAM" id="SSF54593">
    <property type="entry name" value="Glyoxalase/Bleomycin resistance protein/Dihydroxybiphenyl dioxygenase"/>
    <property type="match status" value="1"/>
</dbReference>
<proteinExistence type="predicted"/>